<accession>A0A2A2GAM6</accession>
<dbReference type="EMBL" id="NSKE01000006">
    <property type="protein sequence ID" value="PAU93862.1"/>
    <property type="molecule type" value="Genomic_DNA"/>
</dbReference>
<dbReference type="AlphaFoldDB" id="A0A2A2GAM6"/>
<evidence type="ECO:0000256" key="1">
    <source>
        <dbReference type="SAM" id="MobiDB-lite"/>
    </source>
</evidence>
<dbReference type="OrthoDB" id="9764682at2"/>
<comment type="caution">
    <text evidence="3">The sequence shown here is derived from an EMBL/GenBank/DDBJ whole genome shotgun (WGS) entry which is preliminary data.</text>
</comment>
<keyword evidence="2" id="KW-1133">Transmembrane helix</keyword>
<feature type="transmembrane region" description="Helical" evidence="2">
    <location>
        <begin position="388"/>
        <end position="408"/>
    </location>
</feature>
<dbReference type="RefSeq" id="WP_095606538.1">
    <property type="nucleotide sequence ID" value="NZ_NSKE01000006.1"/>
</dbReference>
<keyword evidence="2" id="KW-0812">Transmembrane</keyword>
<evidence type="ECO:0000256" key="2">
    <source>
        <dbReference type="SAM" id="Phobius"/>
    </source>
</evidence>
<proteinExistence type="predicted"/>
<evidence type="ECO:0008006" key="5">
    <source>
        <dbReference type="Google" id="ProtNLM"/>
    </source>
</evidence>
<evidence type="ECO:0000313" key="3">
    <source>
        <dbReference type="EMBL" id="PAU93862.1"/>
    </source>
</evidence>
<keyword evidence="2" id="KW-0472">Membrane</keyword>
<feature type="region of interest" description="Disordered" evidence="1">
    <location>
        <begin position="74"/>
        <end position="93"/>
    </location>
</feature>
<organism evidence="3 4">
    <name type="scientific">Fodinibius salipaludis</name>
    <dbReference type="NCBI Taxonomy" id="2032627"/>
    <lineage>
        <taxon>Bacteria</taxon>
        <taxon>Pseudomonadati</taxon>
        <taxon>Balneolota</taxon>
        <taxon>Balneolia</taxon>
        <taxon>Balneolales</taxon>
        <taxon>Balneolaceae</taxon>
        <taxon>Fodinibius</taxon>
    </lineage>
</organism>
<name>A0A2A2GAM6_9BACT</name>
<gene>
    <name evidence="3" type="ORF">CK503_09320</name>
</gene>
<evidence type="ECO:0000313" key="4">
    <source>
        <dbReference type="Proteomes" id="UP000218831"/>
    </source>
</evidence>
<sequence>MFGKNEYVGLAVQDDLIRVARLRVDGNSVKVIKLDRFSLVEKIEGQSRNLEAESDDTDVFEEDEDADSIFGLEEDEEQSKDLEEELDLSGLDEEEDEEMELDMVEEADVPQSNELLIYDILSDISNEKVYLGLNIPAGHTIFQVIRDTDFSEVKKKDLRQDLEDKLESIYGTPKSPDNYSYEVRKDGSLLLGSVEDESITLKAVNRARELYTGKLAIQNVIPDEIALVGLVRANYELDPDEMTGIIQFGKETCRVVFMKGEEIWLVSPIINEGTEKKSFMNTVFSKILFQLDTGEVPSLDRILLANNTRGSDAVDFFMQNFPDIHVENLLLKDEFIDSESVDPSSIPSFTTAIGSALAASGVKDEVFPKLSFVPKYVEDRQKIFQLQWHGMLILFLIFLTPITFNYFYNQNVQQIDSYESELNQMNSQLERLEPIVNEVDVLQQDLSVLKEKLTMLDTLTQGSKEWSAKLDLLNKGIQSVGNTWITSFSQSGNGTFIQGYTLYRNRIPRIVNIFDEATLQSVDNEEIREQQVYTFSILIQSFAKSDSIYSPSSPEEVKSLIGK</sequence>
<protein>
    <recommendedName>
        <fullName evidence="5">Fimbrial assembly protein</fullName>
    </recommendedName>
</protein>
<reference evidence="3 4" key="1">
    <citation type="submission" date="2017-08" db="EMBL/GenBank/DDBJ databases">
        <title>Aliifodinibius alkalisoli sp. nov., isolated from saline alkaline soil.</title>
        <authorList>
            <person name="Liu D."/>
            <person name="Zhang G."/>
        </authorList>
    </citation>
    <scope>NUCLEOTIDE SEQUENCE [LARGE SCALE GENOMIC DNA]</scope>
    <source>
        <strain evidence="3 4">WN023</strain>
    </source>
</reference>
<dbReference type="Proteomes" id="UP000218831">
    <property type="component" value="Unassembled WGS sequence"/>
</dbReference>
<keyword evidence="4" id="KW-1185">Reference proteome</keyword>